<keyword evidence="3" id="KW-1185">Reference proteome</keyword>
<accession>A0ABT7MXI2</accession>
<feature type="transmembrane region" description="Helical" evidence="1">
    <location>
        <begin position="55"/>
        <end position="73"/>
    </location>
</feature>
<dbReference type="Proteomes" id="UP001235064">
    <property type="component" value="Unassembled WGS sequence"/>
</dbReference>
<evidence type="ECO:0000256" key="1">
    <source>
        <dbReference type="SAM" id="Phobius"/>
    </source>
</evidence>
<comment type="caution">
    <text evidence="2">The sequence shown here is derived from an EMBL/GenBank/DDBJ whole genome shotgun (WGS) entry which is preliminary data.</text>
</comment>
<feature type="transmembrane region" description="Helical" evidence="1">
    <location>
        <begin position="15"/>
        <end position="35"/>
    </location>
</feature>
<keyword evidence="1" id="KW-1133">Transmembrane helix</keyword>
<gene>
    <name evidence="2" type="ORF">QSV35_07395</name>
</gene>
<feature type="transmembrane region" description="Helical" evidence="1">
    <location>
        <begin position="123"/>
        <end position="143"/>
    </location>
</feature>
<keyword evidence="1" id="KW-0812">Transmembrane</keyword>
<reference evidence="2 3" key="1">
    <citation type="submission" date="2023-06" db="EMBL/GenBank/DDBJ databases">
        <title>Microbacterium sp. nov., isolated from a waste landfill.</title>
        <authorList>
            <person name="Wen W."/>
        </authorList>
    </citation>
    <scope>NUCLEOTIDE SEQUENCE [LARGE SCALE GENOMIC DNA]</scope>
    <source>
        <strain evidence="2 3">ASV49</strain>
    </source>
</reference>
<organism evidence="2 3">
    <name type="scientific">Microbacterium candidum</name>
    <dbReference type="NCBI Taxonomy" id="3041922"/>
    <lineage>
        <taxon>Bacteria</taxon>
        <taxon>Bacillati</taxon>
        <taxon>Actinomycetota</taxon>
        <taxon>Actinomycetes</taxon>
        <taxon>Micrococcales</taxon>
        <taxon>Microbacteriaceae</taxon>
        <taxon>Microbacterium</taxon>
    </lineage>
</organism>
<feature type="transmembrane region" description="Helical" evidence="1">
    <location>
        <begin position="80"/>
        <end position="103"/>
    </location>
</feature>
<dbReference type="RefSeq" id="WP_286288018.1">
    <property type="nucleotide sequence ID" value="NZ_JASXSZ010000002.1"/>
</dbReference>
<name>A0ABT7MXI2_9MICO</name>
<dbReference type="EMBL" id="JASXSZ010000002">
    <property type="protein sequence ID" value="MDL9979153.1"/>
    <property type="molecule type" value="Genomic_DNA"/>
</dbReference>
<sequence>MAGDARSAGPVRPPVALAFSLLGFVALLIFGLGMTSLATNTDVISTPGFGQYPGIFGPVFAAAAFAITLWAFVRVPHPSFWGALIVALVTFLAYLVGVGLVAMIVGADPAAAIGTVGHLATTWYGAVVFGAALIAGWAGIALVRTHAGRPRWPWEKRPQ</sequence>
<proteinExistence type="predicted"/>
<protein>
    <submittedName>
        <fullName evidence="2">Uncharacterized protein</fullName>
    </submittedName>
</protein>
<evidence type="ECO:0000313" key="3">
    <source>
        <dbReference type="Proteomes" id="UP001235064"/>
    </source>
</evidence>
<evidence type="ECO:0000313" key="2">
    <source>
        <dbReference type="EMBL" id="MDL9979153.1"/>
    </source>
</evidence>
<keyword evidence="1" id="KW-0472">Membrane</keyword>